<evidence type="ECO:0000256" key="6">
    <source>
        <dbReference type="ARBA" id="ARBA00023098"/>
    </source>
</evidence>
<evidence type="ECO:0000256" key="10">
    <source>
        <dbReference type="SAM" id="Phobius"/>
    </source>
</evidence>
<feature type="transmembrane region" description="Helical" evidence="10">
    <location>
        <begin position="277"/>
        <end position="297"/>
    </location>
</feature>
<organism evidence="12">
    <name type="scientific">Salix viminalis</name>
    <name type="common">Common osier</name>
    <name type="synonym">Basket willow</name>
    <dbReference type="NCBI Taxonomy" id="40686"/>
    <lineage>
        <taxon>Eukaryota</taxon>
        <taxon>Viridiplantae</taxon>
        <taxon>Streptophyta</taxon>
        <taxon>Embryophyta</taxon>
        <taxon>Tracheophyta</taxon>
        <taxon>Spermatophyta</taxon>
        <taxon>Magnoliopsida</taxon>
        <taxon>eudicotyledons</taxon>
        <taxon>Gunneridae</taxon>
        <taxon>Pentapetalae</taxon>
        <taxon>rosids</taxon>
        <taxon>fabids</taxon>
        <taxon>Malpighiales</taxon>
        <taxon>Salicaceae</taxon>
        <taxon>Saliceae</taxon>
        <taxon>Salix</taxon>
    </lineage>
</organism>
<feature type="transmembrane region" description="Helical" evidence="10">
    <location>
        <begin position="391"/>
        <end position="410"/>
    </location>
</feature>
<feature type="transmembrane region" description="Helical" evidence="10">
    <location>
        <begin position="514"/>
        <end position="536"/>
    </location>
</feature>
<dbReference type="PANTHER" id="PTHR31595">
    <property type="entry name" value="LONG-CHAIN-ALCOHOL O-FATTY-ACYLTRANSFERASE 3-RELATED"/>
    <property type="match status" value="1"/>
</dbReference>
<dbReference type="PANTHER" id="PTHR31595:SF38">
    <property type="entry name" value="MBOAT (MEMBRANE BOUND O-ACYL TRANSFERASE) FAMILY PROTEIN"/>
    <property type="match status" value="1"/>
</dbReference>
<reference evidence="12" key="1">
    <citation type="submission" date="2019-03" db="EMBL/GenBank/DDBJ databases">
        <authorList>
            <person name="Mank J."/>
            <person name="Almeida P."/>
        </authorList>
    </citation>
    <scope>NUCLEOTIDE SEQUENCE</scope>
    <source>
        <strain evidence="12">78183</strain>
    </source>
</reference>
<feature type="region of interest" description="Disordered" evidence="9">
    <location>
        <begin position="72"/>
        <end position="98"/>
    </location>
</feature>
<evidence type="ECO:0000313" key="12">
    <source>
        <dbReference type="EMBL" id="VFU21821.1"/>
    </source>
</evidence>
<evidence type="ECO:0000256" key="3">
    <source>
        <dbReference type="ARBA" id="ARBA00022679"/>
    </source>
</evidence>
<feature type="transmembrane region" description="Helical" evidence="10">
    <location>
        <begin position="136"/>
        <end position="158"/>
    </location>
</feature>
<evidence type="ECO:0000256" key="1">
    <source>
        <dbReference type="ARBA" id="ARBA00004141"/>
    </source>
</evidence>
<dbReference type="InterPro" id="IPR044851">
    <property type="entry name" value="Wax_synthase"/>
</dbReference>
<evidence type="ECO:0000256" key="2">
    <source>
        <dbReference type="ARBA" id="ARBA00007282"/>
    </source>
</evidence>
<keyword evidence="5 10" id="KW-1133">Transmembrane helix</keyword>
<feature type="transmembrane region" description="Helical" evidence="10">
    <location>
        <begin position="20"/>
        <end position="38"/>
    </location>
</feature>
<dbReference type="EMBL" id="CAADRP010000014">
    <property type="protein sequence ID" value="VFU21821.1"/>
    <property type="molecule type" value="Genomic_DNA"/>
</dbReference>
<dbReference type="GO" id="GO:0008374">
    <property type="term" value="F:O-acyltransferase activity"/>
    <property type="evidence" value="ECO:0007669"/>
    <property type="project" value="InterPro"/>
</dbReference>
<keyword evidence="4 10" id="KW-0812">Transmembrane</keyword>
<evidence type="ECO:0000256" key="8">
    <source>
        <dbReference type="ARBA" id="ARBA00023315"/>
    </source>
</evidence>
<feature type="domain" description="Wax synthase" evidence="11">
    <location>
        <begin position="167"/>
        <end position="253"/>
    </location>
</feature>
<dbReference type="InterPro" id="IPR032805">
    <property type="entry name" value="Wax_synthase_dom"/>
</dbReference>
<gene>
    <name evidence="12" type="ORF">SVIM_LOCUS17134</name>
</gene>
<name>A0A6N2KAB9_SALVM</name>
<comment type="similarity">
    <text evidence="2">Belongs to the wax synthase family.</text>
</comment>
<feature type="transmembrane region" description="Helical" evidence="10">
    <location>
        <begin position="248"/>
        <end position="265"/>
    </location>
</feature>
<accession>A0A6N2KAB9</accession>
<dbReference type="GO" id="GO:0016020">
    <property type="term" value="C:membrane"/>
    <property type="evidence" value="ECO:0007669"/>
    <property type="project" value="UniProtKB-SubCell"/>
</dbReference>
<dbReference type="AlphaFoldDB" id="A0A6N2KAB9"/>
<dbReference type="GO" id="GO:0006629">
    <property type="term" value="P:lipid metabolic process"/>
    <property type="evidence" value="ECO:0007669"/>
    <property type="project" value="UniProtKB-KW"/>
</dbReference>
<comment type="subcellular location">
    <subcellularLocation>
        <location evidence="1">Membrane</location>
        <topology evidence="1">Multi-pass membrane protein</topology>
    </subcellularLocation>
</comment>
<feature type="transmembrane region" description="Helical" evidence="10">
    <location>
        <begin position="655"/>
        <end position="675"/>
    </location>
</feature>
<feature type="transmembrane region" description="Helical" evidence="10">
    <location>
        <begin position="336"/>
        <end position="353"/>
    </location>
</feature>
<feature type="transmembrane region" description="Helical" evidence="10">
    <location>
        <begin position="485"/>
        <end position="502"/>
    </location>
</feature>
<feature type="transmembrane region" description="Helical" evidence="10">
    <location>
        <begin position="218"/>
        <end position="236"/>
    </location>
</feature>
<evidence type="ECO:0000256" key="5">
    <source>
        <dbReference type="ARBA" id="ARBA00022989"/>
    </source>
</evidence>
<feature type="transmembrane region" description="Helical" evidence="10">
    <location>
        <begin position="365"/>
        <end position="385"/>
    </location>
</feature>
<feature type="transmembrane region" description="Helical" evidence="10">
    <location>
        <begin position="107"/>
        <end position="124"/>
    </location>
</feature>
<dbReference type="Pfam" id="PF13813">
    <property type="entry name" value="MBOAT_2"/>
    <property type="match status" value="2"/>
</dbReference>
<proteinExistence type="inferred from homology"/>
<keyword evidence="8" id="KW-0012">Acyltransferase</keyword>
<evidence type="ECO:0000256" key="9">
    <source>
        <dbReference type="SAM" id="MobiDB-lite"/>
    </source>
</evidence>
<sequence length="714" mass="81066">MEDGEMQNVMKLTSVHFGGMTSFLIAWLANFKLLLFAFGKGPLCLDPEISFGRFICVACFPIKITQIPPRKPYQNGHRHGNGAQTSHSKNGQDGRKIVSKKGNHKSFLNYATKGLLLAMLIATYDYTDSIHPKIMWLLYCFHIYFFLEIFLAMVAYMVRILSGLELEPQFNDPYLSTSLQDFWGRRWNLMVTSILRPIAYEPILNTCKNLIGVKLAQGMAILGTFVVSALMHELIFYHLGRVRPTWEITWFFLLHGVCLTAEIALKKAVNGRWQFPRPMQTILTIGFVIATGFWLFFPPFVGCKAVDRAIEEYAAVRQYLKPCVQFLIGFVNRSSGLNFLLIWASAVALLCYCHKIGQLIDRGTARVLAILPVVCIFLVMPLGILTLSSRAITSFFLSWLANFKLLLFVFDQGPLSSNPPLSLPRFIALTCFPIKIQQDPTPAVSPDHDRELVNVDDGQDLEKLVNGENIDAPSQKIASKGLKSYLNYALKFFLLVMFGYIYTKEDYFHPKIILLLYVIHIYIGLELILAMFGAIARACLGVELEPQFDEPYLASSLQDFWGKRWNLMVTNILHPTVYSPIRSAFSRWIAKKWTPLPAVIGTFLVSGLMHELIFYHIGRQKPKWEVTCFFLLHGFCLAIEMAIKREIKGTWGLPRVVAAPIVVGFVVVTAMWLFMPAVIRSKIDAEARMETIALINCVEAVYIYLKGVFMDHKL</sequence>
<evidence type="ECO:0000259" key="11">
    <source>
        <dbReference type="Pfam" id="PF13813"/>
    </source>
</evidence>
<keyword evidence="7 10" id="KW-0472">Membrane</keyword>
<evidence type="ECO:0000256" key="4">
    <source>
        <dbReference type="ARBA" id="ARBA00022692"/>
    </source>
</evidence>
<keyword evidence="3" id="KW-0808">Transferase</keyword>
<feature type="domain" description="Wax synthase" evidence="11">
    <location>
        <begin position="545"/>
        <end position="631"/>
    </location>
</feature>
<keyword evidence="6" id="KW-0443">Lipid metabolism</keyword>
<protein>
    <recommendedName>
        <fullName evidence="11">Wax synthase domain-containing protein</fullName>
    </recommendedName>
</protein>
<feature type="transmembrane region" description="Helical" evidence="10">
    <location>
        <begin position="596"/>
        <end position="618"/>
    </location>
</feature>
<evidence type="ECO:0000256" key="7">
    <source>
        <dbReference type="ARBA" id="ARBA00023136"/>
    </source>
</evidence>